<keyword evidence="1" id="KW-0472">Membrane</keyword>
<dbReference type="Proteomes" id="UP000297540">
    <property type="component" value="Unassembled WGS sequence"/>
</dbReference>
<evidence type="ECO:0000313" key="2">
    <source>
        <dbReference type="EMBL" id="TFF33890.1"/>
    </source>
</evidence>
<proteinExistence type="predicted"/>
<protein>
    <submittedName>
        <fullName evidence="2">Uncharacterized protein</fullName>
    </submittedName>
</protein>
<keyword evidence="1" id="KW-0812">Transmembrane</keyword>
<feature type="transmembrane region" description="Helical" evidence="1">
    <location>
        <begin position="6"/>
        <end position="24"/>
    </location>
</feature>
<evidence type="ECO:0000256" key="1">
    <source>
        <dbReference type="SAM" id="Phobius"/>
    </source>
</evidence>
<reference evidence="2 3" key="1">
    <citation type="journal article" date="2017" name="Int. J. Syst. Evol. Microbiol.">
        <title>Mucilaginibacterpsychrotolerans sp. nov., isolated from peatlands.</title>
        <authorList>
            <person name="Deng Y."/>
            <person name="Shen L."/>
            <person name="Xu B."/>
            <person name="Liu Y."/>
            <person name="Gu Z."/>
            <person name="Liu H."/>
            <person name="Zhou Y."/>
        </authorList>
    </citation>
    <scope>NUCLEOTIDE SEQUENCE [LARGE SCALE GENOMIC DNA]</scope>
    <source>
        <strain evidence="2 3">NH7-4</strain>
    </source>
</reference>
<comment type="caution">
    <text evidence="2">The sequence shown here is derived from an EMBL/GenBank/DDBJ whole genome shotgun (WGS) entry which is preliminary data.</text>
</comment>
<accession>A0A4Y8S5S6</accession>
<gene>
    <name evidence="2" type="ORF">E2R66_23725</name>
</gene>
<dbReference type="RefSeq" id="WP_133235690.1">
    <property type="nucleotide sequence ID" value="NZ_SOZE01000037.1"/>
</dbReference>
<dbReference type="PROSITE" id="PS51257">
    <property type="entry name" value="PROKAR_LIPOPROTEIN"/>
    <property type="match status" value="1"/>
</dbReference>
<organism evidence="2 3">
    <name type="scientific">Mucilaginibacter psychrotolerans</name>
    <dbReference type="NCBI Taxonomy" id="1524096"/>
    <lineage>
        <taxon>Bacteria</taxon>
        <taxon>Pseudomonadati</taxon>
        <taxon>Bacteroidota</taxon>
        <taxon>Sphingobacteriia</taxon>
        <taxon>Sphingobacteriales</taxon>
        <taxon>Sphingobacteriaceae</taxon>
        <taxon>Mucilaginibacter</taxon>
    </lineage>
</organism>
<keyword evidence="1" id="KW-1133">Transmembrane helix</keyword>
<dbReference type="AlphaFoldDB" id="A0A4Y8S5S6"/>
<name>A0A4Y8S5S6_9SPHI</name>
<sequence length="124" mass="13385">MRNKLFYGLVMVIVLACFYSFTVVKLVPVKPTKKAAVARKFTCNATVTFVSKVYNGDGTVTVTWSGTNASYYTYGGYYRCNTSGGFGTTTYSTSVTIPVNCGGTLNVTARCSDGSLGTYFNTTF</sequence>
<keyword evidence="3" id="KW-1185">Reference proteome</keyword>
<dbReference type="EMBL" id="SOZE01000037">
    <property type="protein sequence ID" value="TFF33890.1"/>
    <property type="molecule type" value="Genomic_DNA"/>
</dbReference>
<evidence type="ECO:0000313" key="3">
    <source>
        <dbReference type="Proteomes" id="UP000297540"/>
    </source>
</evidence>